<dbReference type="PANTHER" id="PTHR34475">
    <property type="match status" value="1"/>
</dbReference>
<dbReference type="Pfam" id="PF13413">
    <property type="entry name" value="HTH_25"/>
    <property type="match status" value="1"/>
</dbReference>
<dbReference type="InterPro" id="IPR025194">
    <property type="entry name" value="RodZ-like_C"/>
</dbReference>
<protein>
    <submittedName>
        <fullName evidence="4">Helix-turn-helix domain-containing protein</fullName>
    </submittedName>
</protein>
<dbReference type="EMBL" id="JAMQKC010000003">
    <property type="protein sequence ID" value="MDC3416332.1"/>
    <property type="molecule type" value="Genomic_DNA"/>
</dbReference>
<dbReference type="Proteomes" id="UP001145069">
    <property type="component" value="Unassembled WGS sequence"/>
</dbReference>
<dbReference type="PANTHER" id="PTHR34475:SF1">
    <property type="entry name" value="CYTOSKELETON PROTEIN RODZ"/>
    <property type="match status" value="1"/>
</dbReference>
<feature type="compositionally biased region" description="Basic and acidic residues" evidence="1">
    <location>
        <begin position="160"/>
        <end position="174"/>
    </location>
</feature>
<organism evidence="4 5">
    <name type="scientific">Aquibacillus salsiterrae</name>
    <dbReference type="NCBI Taxonomy" id="2950439"/>
    <lineage>
        <taxon>Bacteria</taxon>
        <taxon>Bacillati</taxon>
        <taxon>Bacillota</taxon>
        <taxon>Bacilli</taxon>
        <taxon>Bacillales</taxon>
        <taxon>Bacillaceae</taxon>
        <taxon>Aquibacillus</taxon>
    </lineage>
</organism>
<feature type="transmembrane region" description="Helical" evidence="2">
    <location>
        <begin position="103"/>
        <end position="128"/>
    </location>
</feature>
<reference evidence="4" key="1">
    <citation type="submission" date="2022-06" db="EMBL/GenBank/DDBJ databases">
        <title>Aquibacillus sp. a new bacterium isolated from soil saline samples.</title>
        <authorList>
            <person name="Galisteo C."/>
            <person name="De La Haba R."/>
            <person name="Sanchez-Porro C."/>
            <person name="Ventosa A."/>
        </authorList>
    </citation>
    <scope>NUCLEOTIDE SEQUENCE</scope>
    <source>
        <strain evidence="4">3ASR75-54</strain>
    </source>
</reference>
<gene>
    <name evidence="4" type="ORF">NC799_05330</name>
</gene>
<evidence type="ECO:0000256" key="1">
    <source>
        <dbReference type="SAM" id="MobiDB-lite"/>
    </source>
</evidence>
<dbReference type="SUPFAM" id="SSF47413">
    <property type="entry name" value="lambda repressor-like DNA-binding domains"/>
    <property type="match status" value="1"/>
</dbReference>
<evidence type="ECO:0000313" key="4">
    <source>
        <dbReference type="EMBL" id="MDC3416332.1"/>
    </source>
</evidence>
<feature type="region of interest" description="Disordered" evidence="1">
    <location>
        <begin position="137"/>
        <end position="200"/>
    </location>
</feature>
<dbReference type="SMART" id="SM00530">
    <property type="entry name" value="HTH_XRE"/>
    <property type="match status" value="1"/>
</dbReference>
<dbReference type="CDD" id="cd00093">
    <property type="entry name" value="HTH_XRE"/>
    <property type="match status" value="1"/>
</dbReference>
<dbReference type="RefSeq" id="WP_272445337.1">
    <property type="nucleotide sequence ID" value="NZ_JAMQKC010000003.1"/>
</dbReference>
<keyword evidence="2" id="KW-0472">Membrane</keyword>
<proteinExistence type="predicted"/>
<dbReference type="InterPro" id="IPR001387">
    <property type="entry name" value="Cro/C1-type_HTH"/>
</dbReference>
<dbReference type="Gene3D" id="1.10.260.40">
    <property type="entry name" value="lambda repressor-like DNA-binding domains"/>
    <property type="match status" value="1"/>
</dbReference>
<sequence length="299" mass="34260">MEIGTRLKEAREQKKLSLEDVQKITKIQTRYLQAIEKGNFDIMPGNFYVRAFIKEYATAVDLDPDQLMDEYKEELPVSTEDKTIQFSRVQRSRKESTSTKSPAIFSFLPTVIAILLIVGVAFTIWYFYQQSTDQPEQQVDVEKNNGDQVTLPPDQSSEDSNEKEMGQEQAKDSQVEESPTENEEPPATEPQITVTKQDNGQTTYDFISNSDDLRLVFQTTDKNWLEVENGLGKSFFYETLTKDNSPAEIDMSGEKQIYLRVGNPTTISIRLNEIEVKFPDDINPNEVQEVWINIKSETP</sequence>
<accession>A0A9X4AE39</accession>
<evidence type="ECO:0000313" key="5">
    <source>
        <dbReference type="Proteomes" id="UP001145069"/>
    </source>
</evidence>
<keyword evidence="5" id="KW-1185">Reference proteome</keyword>
<dbReference type="Pfam" id="PF13464">
    <property type="entry name" value="RodZ_C"/>
    <property type="match status" value="1"/>
</dbReference>
<dbReference type="AlphaFoldDB" id="A0A9X4AE39"/>
<evidence type="ECO:0000256" key="2">
    <source>
        <dbReference type="SAM" id="Phobius"/>
    </source>
</evidence>
<keyword evidence="2" id="KW-0812">Transmembrane</keyword>
<comment type="caution">
    <text evidence="4">The sequence shown here is derived from an EMBL/GenBank/DDBJ whole genome shotgun (WGS) entry which is preliminary data.</text>
</comment>
<dbReference type="GO" id="GO:0003677">
    <property type="term" value="F:DNA binding"/>
    <property type="evidence" value="ECO:0007669"/>
    <property type="project" value="InterPro"/>
</dbReference>
<name>A0A9X4AE39_9BACI</name>
<dbReference type="InterPro" id="IPR050400">
    <property type="entry name" value="Bact_Cytoskel_RodZ"/>
</dbReference>
<feature type="domain" description="HTH cro/C1-type" evidence="3">
    <location>
        <begin position="7"/>
        <end position="39"/>
    </location>
</feature>
<dbReference type="PROSITE" id="PS50943">
    <property type="entry name" value="HTH_CROC1"/>
    <property type="match status" value="1"/>
</dbReference>
<evidence type="ECO:0000259" key="3">
    <source>
        <dbReference type="PROSITE" id="PS50943"/>
    </source>
</evidence>
<keyword evidence="2" id="KW-1133">Transmembrane helix</keyword>
<dbReference type="InterPro" id="IPR010982">
    <property type="entry name" value="Lambda_DNA-bd_dom_sf"/>
</dbReference>
<feature type="compositionally biased region" description="Polar residues" evidence="1">
    <location>
        <begin position="191"/>
        <end position="200"/>
    </location>
</feature>